<gene>
    <name evidence="1" type="ORF">FBU59_000123</name>
</gene>
<keyword evidence="2" id="KW-1185">Reference proteome</keyword>
<evidence type="ECO:0000313" key="1">
    <source>
        <dbReference type="EMBL" id="KAJ1951493.1"/>
    </source>
</evidence>
<dbReference type="EMBL" id="JANBPW010000010">
    <property type="protein sequence ID" value="KAJ1951493.1"/>
    <property type="molecule type" value="Genomic_DNA"/>
</dbReference>
<dbReference type="Proteomes" id="UP001150603">
    <property type="component" value="Unassembled WGS sequence"/>
</dbReference>
<accession>A0ACC1JI31</accession>
<sequence length="104" mass="10523">MLAPLISGILGSALIVHRVFAGTPTITTWTAANTLSEVSASSMTGLHFGLLSRLLRGIPNAPSASKRIAMRAGSLAVAVVFGVLVGAGYAVLRSGASPHIVKTA</sequence>
<protein>
    <submittedName>
        <fullName evidence="1">Uncharacterized protein</fullName>
    </submittedName>
</protein>
<comment type="caution">
    <text evidence="1">The sequence shown here is derived from an EMBL/GenBank/DDBJ whole genome shotgun (WGS) entry which is preliminary data.</text>
</comment>
<reference evidence="1" key="1">
    <citation type="submission" date="2022-07" db="EMBL/GenBank/DDBJ databases">
        <title>Phylogenomic reconstructions and comparative analyses of Kickxellomycotina fungi.</title>
        <authorList>
            <person name="Reynolds N.K."/>
            <person name="Stajich J.E."/>
            <person name="Barry K."/>
            <person name="Grigoriev I.V."/>
            <person name="Crous P."/>
            <person name="Smith M.E."/>
        </authorList>
    </citation>
    <scope>NUCLEOTIDE SEQUENCE</scope>
    <source>
        <strain evidence="1">NRRL 5244</strain>
    </source>
</reference>
<proteinExistence type="predicted"/>
<organism evidence="1 2">
    <name type="scientific">Linderina macrospora</name>
    <dbReference type="NCBI Taxonomy" id="4868"/>
    <lineage>
        <taxon>Eukaryota</taxon>
        <taxon>Fungi</taxon>
        <taxon>Fungi incertae sedis</taxon>
        <taxon>Zoopagomycota</taxon>
        <taxon>Kickxellomycotina</taxon>
        <taxon>Kickxellomycetes</taxon>
        <taxon>Kickxellales</taxon>
        <taxon>Kickxellaceae</taxon>
        <taxon>Linderina</taxon>
    </lineage>
</organism>
<name>A0ACC1JI31_9FUNG</name>
<evidence type="ECO:0000313" key="2">
    <source>
        <dbReference type="Proteomes" id="UP001150603"/>
    </source>
</evidence>